<dbReference type="PANTHER" id="PTHR48051:SF1">
    <property type="entry name" value="RAS SUPPRESSOR PROTEIN 1"/>
    <property type="match status" value="1"/>
</dbReference>
<gene>
    <name evidence="6" type="ORF">PFLmoz3_05656</name>
</gene>
<evidence type="ECO:0000256" key="2">
    <source>
        <dbReference type="ARBA" id="ARBA00022737"/>
    </source>
</evidence>
<evidence type="ECO:0000259" key="5">
    <source>
        <dbReference type="Pfam" id="PF20178"/>
    </source>
</evidence>
<protein>
    <submittedName>
        <fullName evidence="6">Leucine Rich repeats (2 copies)</fullName>
    </submittedName>
</protein>
<dbReference type="Pfam" id="PF20178">
    <property type="entry name" value="ToxA_N"/>
    <property type="match status" value="1"/>
</dbReference>
<name>A0A109LBP4_PSEFL</name>
<organism evidence="6 7">
    <name type="scientific">Pseudomonas fluorescens</name>
    <dbReference type="NCBI Taxonomy" id="294"/>
    <lineage>
        <taxon>Bacteria</taxon>
        <taxon>Pseudomonadati</taxon>
        <taxon>Pseudomonadota</taxon>
        <taxon>Gammaproteobacteria</taxon>
        <taxon>Pseudomonadales</taxon>
        <taxon>Pseudomonadaceae</taxon>
        <taxon>Pseudomonas</taxon>
    </lineage>
</organism>
<keyword evidence="2" id="KW-0677">Repeat</keyword>
<dbReference type="PANTHER" id="PTHR48051">
    <property type="match status" value="1"/>
</dbReference>
<evidence type="ECO:0000313" key="7">
    <source>
        <dbReference type="Proteomes" id="UP000061348"/>
    </source>
</evidence>
<dbReference type="InterPro" id="IPR003591">
    <property type="entry name" value="Leu-rich_rpt_typical-subtyp"/>
</dbReference>
<accession>A0A109LBP4</accession>
<dbReference type="InterPro" id="IPR046673">
    <property type="entry name" value="ToxA_N"/>
</dbReference>
<evidence type="ECO:0000256" key="3">
    <source>
        <dbReference type="SAM" id="Coils"/>
    </source>
</evidence>
<keyword evidence="1" id="KW-0433">Leucine-rich repeat</keyword>
<dbReference type="Proteomes" id="UP000061348">
    <property type="component" value="Unassembled WGS sequence"/>
</dbReference>
<dbReference type="PROSITE" id="PS51450">
    <property type="entry name" value="LRR"/>
    <property type="match status" value="2"/>
</dbReference>
<dbReference type="InterPro" id="IPR050216">
    <property type="entry name" value="LRR_domain-containing"/>
</dbReference>
<evidence type="ECO:0000313" key="6">
    <source>
        <dbReference type="EMBL" id="KWV84621.1"/>
    </source>
</evidence>
<dbReference type="PATRIC" id="fig|294.194.peg.6264"/>
<dbReference type="Pfam" id="PF13855">
    <property type="entry name" value="LRR_8"/>
    <property type="match status" value="1"/>
</dbReference>
<dbReference type="Gene3D" id="3.80.10.10">
    <property type="entry name" value="Ribonuclease Inhibitor"/>
    <property type="match status" value="2"/>
</dbReference>
<evidence type="ECO:0000256" key="4">
    <source>
        <dbReference type="SAM" id="MobiDB-lite"/>
    </source>
</evidence>
<dbReference type="SUPFAM" id="SSF52058">
    <property type="entry name" value="L domain-like"/>
    <property type="match status" value="1"/>
</dbReference>
<keyword evidence="3" id="KW-0175">Coiled coil</keyword>
<feature type="region of interest" description="Disordered" evidence="4">
    <location>
        <begin position="1656"/>
        <end position="1680"/>
    </location>
</feature>
<sequence length="1680" mass="186831">MKIQPMPTPTQTSLSQHLAQVAAVVPAEVNPRLPKWLGNASSARRQALKNSPIEFADWYGDANRTQQAPAKKALENSWKAQNQVDSALSTLQSPQAFAAPLLQQALKQQFDADCDVSAIYLRLYIPQTTPLLPIETGAKTWTVSLVEAALHNFDAGESKPTAYAPESTFITQPSATGQFNTLPQLREKISIAQFIGLCRTLDVGKQYQRYLKNLLGFNDAAIKAQLRQKVINSLKADAQASLHMAQLKKDVSPQAFNALRSFLKNLIGDLNGRPLLCHDLSLMNAPLTGIVLFAADLESNRSAVPMVAYIPGDPQSPLKYYANGQAFMQDLANKLRSADYQAFFSRFVRHEQRGYFFADLNSRLSQVVWHEHVSGDPRPVWRDEPVAKTNLQFYATKITNDLYEHLYENKLDKLLNDARVTAIPTADADRNARWRHWEVVQKIGEAILEIAAFIATPFVPPLGLLMLGYTAYQLLDDVFEGVLDWAEGLKRQAFGHLMSILEQMVQLGMFAVGAPIAENLLRQTLPKALWDFFDRLTPVTTDRKTRLWNPDLAPYAHDIQLVPGARPGPQGLHAHQQKQILALDGQYFSIKQPSGNASLEHPTRPHAYRPRVLSNGKGAWLTPVDRPLTWNRTTLLRRLGPSAEGISEAGLERASRISETNDDALRKLYMDHQPPPPLLADTLKRIRIDEQLQTFIDQMNSDDPAMYQKADTQTQLWLLSQTGLWPESKTLRFLNAKGETVWEHKGHKNAAVAQIHEAQMNNGDLLTIVLETLNESERKTLLEEPFGPTPTLPARTAKLRKQLARAAQKSRASLFDSRYRGLEITADARLQTIIDAAPGLPTSAAEDVLRCSTGQQLLDIDQGKVPAPVLERARWAAHHVRISRAHEGLYMTALENSDTHRLALHSLENLPGWSPSVRLEVRDFKQTGKLHDAIGAPEAPIKRTLVRTIEGEYIPEDEKGMVLAETDFYTAVLQALPDTQRDALGIHIGQGPLLRQTLSQRPLTREALGALLAQDPVRKPAYDPRLMRLPGGMEGYPATPPEAGSTPELALLHELYPGLSPQELAQTLDILNSYPSTPLQTLRYLKNELLRLKTDLMAWRSSLLQASLNTDAPLPPSTVAEAELHRWIWTQELLRGWRHETPIDTDHAIGRTLNLGYPIHGELPVLNANFDHISSLTLKGYPTTRGAPGFLTHFPNLRTLHLSDVALNTIPPEVIALSHLDRLTLRNCNLTLQNRADLDPFTGLKSLDLSNNNQLSRSPNLGHMPELQTLNLSGTHISLFPENLLNRPQLVSADLSNNYLSRLPDLIFQLPGNAAKAFNLSGNGFSRATLQRIKAYCQATGEHFGADANPAQRLMVQALYPKYNVDQANNFIFRLPGGLDDSMAHLVRLKADYERLQADLQEWIVSVPAQHPRTRAPLDEQAQAQQQLVRDELKTVLEAAWRRETALDSDQEPPAASHEMEVTLAPLGDLPSLNIDFEHISKLELRAEETTSIPQGFLEHFPNLESLLIYRYALNDIPGAVFNLPKLKSLSLANSHIRLTTTSADALSDLQNLEYLDLSHNPLGVVPDISKMSGLTGLMIEEAGLTQVPNGIFNLPSLDQVSLRNNQISELPSDLLEMDADRAQGFDLSGNPFSPAAIAMLRSYYNRTAVSFDVPEALQPPPINPNQDSVSGGPDTEGDE</sequence>
<feature type="coiled-coil region" evidence="3">
    <location>
        <begin position="1379"/>
        <end position="1406"/>
    </location>
</feature>
<feature type="domain" description="Dermonecrotic toxin N-terminal" evidence="5">
    <location>
        <begin position="90"/>
        <end position="350"/>
    </location>
</feature>
<dbReference type="SMART" id="SM00369">
    <property type="entry name" value="LRR_TYP"/>
    <property type="match status" value="6"/>
</dbReference>
<dbReference type="InterPro" id="IPR032675">
    <property type="entry name" value="LRR_dom_sf"/>
</dbReference>
<dbReference type="GO" id="GO:0005737">
    <property type="term" value="C:cytoplasm"/>
    <property type="evidence" value="ECO:0007669"/>
    <property type="project" value="TreeGrafter"/>
</dbReference>
<evidence type="ECO:0000256" key="1">
    <source>
        <dbReference type="ARBA" id="ARBA00022614"/>
    </source>
</evidence>
<proteinExistence type="predicted"/>
<dbReference type="InterPro" id="IPR001611">
    <property type="entry name" value="Leu-rich_rpt"/>
</dbReference>
<comment type="caution">
    <text evidence="6">The sequence shown here is derived from an EMBL/GenBank/DDBJ whole genome shotgun (WGS) entry which is preliminary data.</text>
</comment>
<reference evidence="6 7" key="1">
    <citation type="submission" date="2015-05" db="EMBL/GenBank/DDBJ databases">
        <title>A genomic and transcriptomic approach to investigate the blue pigment phenotype in Pseudomonas fluorescens.</title>
        <authorList>
            <person name="Andreani N.A."/>
            <person name="Cardazzo B."/>
        </authorList>
    </citation>
    <scope>NUCLEOTIDE SEQUENCE [LARGE SCALE GENOMIC DNA]</scope>
    <source>
        <strain evidence="6 7">Ps_22</strain>
    </source>
</reference>
<dbReference type="EMBL" id="LCYA01000154">
    <property type="protein sequence ID" value="KWV84621.1"/>
    <property type="molecule type" value="Genomic_DNA"/>
</dbReference>